<dbReference type="EMBL" id="ML119117">
    <property type="protein sequence ID" value="RPB14671.1"/>
    <property type="molecule type" value="Genomic_DNA"/>
</dbReference>
<feature type="transmembrane region" description="Helical" evidence="1">
    <location>
        <begin position="322"/>
        <end position="341"/>
    </location>
</feature>
<dbReference type="PANTHER" id="PTHR42101:SF1">
    <property type="entry name" value="LOW TEMPERATURE REQUIREMENT A"/>
    <property type="match status" value="1"/>
</dbReference>
<name>A0A3N4L267_9PEZI</name>
<gene>
    <name evidence="2" type="ORF">P167DRAFT_484168</name>
</gene>
<feature type="transmembrane region" description="Helical" evidence="1">
    <location>
        <begin position="158"/>
        <end position="179"/>
    </location>
</feature>
<feature type="transmembrane region" description="Helical" evidence="1">
    <location>
        <begin position="530"/>
        <end position="552"/>
    </location>
</feature>
<proteinExistence type="predicted"/>
<feature type="transmembrane region" description="Helical" evidence="1">
    <location>
        <begin position="191"/>
        <end position="211"/>
    </location>
</feature>
<dbReference type="OrthoDB" id="3177213at2759"/>
<reference evidence="2 3" key="1">
    <citation type="journal article" date="2018" name="Nat. Ecol. Evol.">
        <title>Pezizomycetes genomes reveal the molecular basis of ectomycorrhizal truffle lifestyle.</title>
        <authorList>
            <person name="Murat C."/>
            <person name="Payen T."/>
            <person name="Noel B."/>
            <person name="Kuo A."/>
            <person name="Morin E."/>
            <person name="Chen J."/>
            <person name="Kohler A."/>
            <person name="Krizsan K."/>
            <person name="Balestrini R."/>
            <person name="Da Silva C."/>
            <person name="Montanini B."/>
            <person name="Hainaut M."/>
            <person name="Levati E."/>
            <person name="Barry K.W."/>
            <person name="Belfiori B."/>
            <person name="Cichocki N."/>
            <person name="Clum A."/>
            <person name="Dockter R.B."/>
            <person name="Fauchery L."/>
            <person name="Guy J."/>
            <person name="Iotti M."/>
            <person name="Le Tacon F."/>
            <person name="Lindquist E.A."/>
            <person name="Lipzen A."/>
            <person name="Malagnac F."/>
            <person name="Mello A."/>
            <person name="Molinier V."/>
            <person name="Miyauchi S."/>
            <person name="Poulain J."/>
            <person name="Riccioni C."/>
            <person name="Rubini A."/>
            <person name="Sitrit Y."/>
            <person name="Splivallo R."/>
            <person name="Traeger S."/>
            <person name="Wang M."/>
            <person name="Zifcakova L."/>
            <person name="Wipf D."/>
            <person name="Zambonelli A."/>
            <person name="Paolocci F."/>
            <person name="Nowrousian M."/>
            <person name="Ottonello S."/>
            <person name="Baldrian P."/>
            <person name="Spatafora J.W."/>
            <person name="Henrissat B."/>
            <person name="Nagy L.G."/>
            <person name="Aury J.M."/>
            <person name="Wincker P."/>
            <person name="Grigoriev I.V."/>
            <person name="Bonfante P."/>
            <person name="Martin F.M."/>
        </authorList>
    </citation>
    <scope>NUCLEOTIDE SEQUENCE [LARGE SCALE GENOMIC DNA]</scope>
    <source>
        <strain evidence="2 3">CCBAS932</strain>
    </source>
</reference>
<dbReference type="STRING" id="1392247.A0A3N4L267"/>
<feature type="transmembrane region" description="Helical" evidence="1">
    <location>
        <begin position="223"/>
        <end position="244"/>
    </location>
</feature>
<keyword evidence="1" id="KW-0472">Membrane</keyword>
<organism evidence="2 3">
    <name type="scientific">Morchella conica CCBAS932</name>
    <dbReference type="NCBI Taxonomy" id="1392247"/>
    <lineage>
        <taxon>Eukaryota</taxon>
        <taxon>Fungi</taxon>
        <taxon>Dikarya</taxon>
        <taxon>Ascomycota</taxon>
        <taxon>Pezizomycotina</taxon>
        <taxon>Pezizomycetes</taxon>
        <taxon>Pezizales</taxon>
        <taxon>Morchellaceae</taxon>
        <taxon>Morchella</taxon>
    </lineage>
</organism>
<evidence type="ECO:0000313" key="2">
    <source>
        <dbReference type="EMBL" id="RPB14671.1"/>
    </source>
</evidence>
<feature type="transmembrane region" description="Helical" evidence="1">
    <location>
        <begin position="256"/>
        <end position="274"/>
    </location>
</feature>
<evidence type="ECO:0000313" key="3">
    <source>
        <dbReference type="Proteomes" id="UP000277580"/>
    </source>
</evidence>
<dbReference type="InterPro" id="IPR010640">
    <property type="entry name" value="Low_temperature_requirement_A"/>
</dbReference>
<feature type="transmembrane region" description="Helical" evidence="1">
    <location>
        <begin position="89"/>
        <end position="109"/>
    </location>
</feature>
<feature type="transmembrane region" description="Helical" evidence="1">
    <location>
        <begin position="493"/>
        <end position="510"/>
    </location>
</feature>
<keyword evidence="3" id="KW-1185">Reference proteome</keyword>
<feature type="transmembrane region" description="Helical" evidence="1">
    <location>
        <begin position="459"/>
        <end position="481"/>
    </location>
</feature>
<dbReference type="Proteomes" id="UP000277580">
    <property type="component" value="Unassembled WGS sequence"/>
</dbReference>
<dbReference type="InParanoid" id="A0A3N4L267"/>
<dbReference type="Pfam" id="PF06772">
    <property type="entry name" value="LtrA"/>
    <property type="match status" value="1"/>
</dbReference>
<dbReference type="PANTHER" id="PTHR42101">
    <property type="entry name" value="CHROMOSOME 16, WHOLE GENOME SHOTGUN SEQUENCE"/>
    <property type="match status" value="1"/>
</dbReference>
<sequence>MRESQLLSWIADPFTKYEHPHGHHAEGANYALTPKHPEEAQAVEAAIETLEEHIEVEEATPIELFYDLFFVANLTTVTGVQYITEWRNLSSYILFFIILWFTWLHVTLLDVRFSVDSVYERVCKAMHFAVMAAFSSVSTDWDPFSPDDVYSVRSLKTMTLTLMFSRIVLGIQYIVIMVYGRSRRKAVIPTAIHAIVMFISAGVYLGMFWGFQEATKKKSYLGWYAMAAFEIAATIITSSVWKSVSFKKTHLVERMGLLTLIILGEGIIVMLKAINAVVKGFGWTKSSFGVVAAALCVIYLFWMFYFDYTPRDIHYGTIRQQIWAMLHFPFHLSLVLVVEGLRQLTTMQSFNLLASDIGATVTLLEPLTSTGLAEYFREIFEIIYEDGTSKSVLKGYSKILSTIDAMEAAPNPSVEYESYLHTILFDAYTGLGEYYGIKAPKETDSTQQLIAMLRVFDLVFQYFFIALAVVFLLYGVFAIIVRRHMDVFDYVSIGLRFAASLTFISMLGLYFNPVKRDSYINFMWGGPWPIPTVCFIMIFVLVVDKTMAYFALKRIRSRSRTRA</sequence>
<feature type="transmembrane region" description="Helical" evidence="1">
    <location>
        <begin position="286"/>
        <end position="306"/>
    </location>
</feature>
<accession>A0A3N4L267</accession>
<evidence type="ECO:0000256" key="1">
    <source>
        <dbReference type="SAM" id="Phobius"/>
    </source>
</evidence>
<protein>
    <submittedName>
        <fullName evidence="2">Uncharacterized protein</fullName>
    </submittedName>
</protein>
<dbReference type="AlphaFoldDB" id="A0A3N4L267"/>
<keyword evidence="1" id="KW-1133">Transmembrane helix</keyword>
<keyword evidence="1" id="KW-0812">Transmembrane</keyword>